<keyword evidence="11" id="KW-1185">Reference proteome</keyword>
<evidence type="ECO:0000256" key="7">
    <source>
        <dbReference type="ARBA" id="ARBA00047899"/>
    </source>
</evidence>
<evidence type="ECO:0000259" key="9">
    <source>
        <dbReference type="PROSITE" id="PS50011"/>
    </source>
</evidence>
<keyword evidence="2" id="KW-0723">Serine/threonine-protein kinase</keyword>
<gene>
    <name evidence="10" type="ORF">ABVK25_005187</name>
</gene>
<evidence type="ECO:0000256" key="6">
    <source>
        <dbReference type="ARBA" id="ARBA00022840"/>
    </source>
</evidence>
<protein>
    <recommendedName>
        <fullName evidence="1">non-specific serine/threonine protein kinase</fullName>
        <ecNumber evidence="1">2.7.11.1</ecNumber>
    </recommendedName>
</protein>
<dbReference type="PANTHER" id="PTHR47634:SF9">
    <property type="entry name" value="PROTEIN KINASE DOMAIN-CONTAINING PROTEIN-RELATED"/>
    <property type="match status" value="1"/>
</dbReference>
<dbReference type="InterPro" id="IPR000719">
    <property type="entry name" value="Prot_kinase_dom"/>
</dbReference>
<accession>A0ABR4BCB5</accession>
<comment type="catalytic activity">
    <reaction evidence="8">
        <text>L-seryl-[protein] + ATP = O-phospho-L-seryl-[protein] + ADP + H(+)</text>
        <dbReference type="Rhea" id="RHEA:17989"/>
        <dbReference type="Rhea" id="RHEA-COMP:9863"/>
        <dbReference type="Rhea" id="RHEA-COMP:11604"/>
        <dbReference type="ChEBI" id="CHEBI:15378"/>
        <dbReference type="ChEBI" id="CHEBI:29999"/>
        <dbReference type="ChEBI" id="CHEBI:30616"/>
        <dbReference type="ChEBI" id="CHEBI:83421"/>
        <dbReference type="ChEBI" id="CHEBI:456216"/>
        <dbReference type="EC" id="2.7.11.1"/>
    </reaction>
</comment>
<evidence type="ECO:0000256" key="2">
    <source>
        <dbReference type="ARBA" id="ARBA00022527"/>
    </source>
</evidence>
<evidence type="ECO:0000256" key="1">
    <source>
        <dbReference type="ARBA" id="ARBA00012513"/>
    </source>
</evidence>
<organism evidence="10 11">
    <name type="scientific">Lepraria finkii</name>
    <dbReference type="NCBI Taxonomy" id="1340010"/>
    <lineage>
        <taxon>Eukaryota</taxon>
        <taxon>Fungi</taxon>
        <taxon>Dikarya</taxon>
        <taxon>Ascomycota</taxon>
        <taxon>Pezizomycotina</taxon>
        <taxon>Lecanoromycetes</taxon>
        <taxon>OSLEUM clade</taxon>
        <taxon>Lecanoromycetidae</taxon>
        <taxon>Lecanorales</taxon>
        <taxon>Lecanorineae</taxon>
        <taxon>Stereocaulaceae</taxon>
        <taxon>Lepraria</taxon>
    </lineage>
</organism>
<name>A0ABR4BCB5_9LECA</name>
<keyword evidence="4" id="KW-0547">Nucleotide-binding</keyword>
<reference evidence="10 11" key="1">
    <citation type="submission" date="2024-09" db="EMBL/GenBank/DDBJ databases">
        <title>Rethinking Asexuality: The Enigmatic Case of Functional Sexual Genes in Lepraria (Stereocaulaceae).</title>
        <authorList>
            <person name="Doellman M."/>
            <person name="Sun Y."/>
            <person name="Barcenas-Pena A."/>
            <person name="Lumbsch H.T."/>
            <person name="Grewe F."/>
        </authorList>
    </citation>
    <scope>NUCLEOTIDE SEQUENCE [LARGE SCALE GENOMIC DNA]</scope>
    <source>
        <strain evidence="10 11">Grewe 0041</strain>
    </source>
</reference>
<dbReference type="InterPro" id="IPR011009">
    <property type="entry name" value="Kinase-like_dom_sf"/>
</dbReference>
<dbReference type="InterPro" id="IPR051334">
    <property type="entry name" value="SRPK"/>
</dbReference>
<keyword evidence="6" id="KW-0067">ATP-binding</keyword>
<dbReference type="Gene3D" id="3.30.200.20">
    <property type="entry name" value="Phosphorylase Kinase, domain 1"/>
    <property type="match status" value="1"/>
</dbReference>
<keyword evidence="5" id="KW-0418">Kinase</keyword>
<dbReference type="EMBL" id="JBHFEH010000015">
    <property type="protein sequence ID" value="KAL2054439.1"/>
    <property type="molecule type" value="Genomic_DNA"/>
</dbReference>
<evidence type="ECO:0000256" key="3">
    <source>
        <dbReference type="ARBA" id="ARBA00022679"/>
    </source>
</evidence>
<comment type="caution">
    <text evidence="10">The sequence shown here is derived from an EMBL/GenBank/DDBJ whole genome shotgun (WGS) entry which is preliminary data.</text>
</comment>
<evidence type="ECO:0000256" key="5">
    <source>
        <dbReference type="ARBA" id="ARBA00022777"/>
    </source>
</evidence>
<feature type="domain" description="Protein kinase" evidence="9">
    <location>
        <begin position="81"/>
        <end position="176"/>
    </location>
</feature>
<dbReference type="PROSITE" id="PS50011">
    <property type="entry name" value="PROTEIN_KINASE_DOM"/>
    <property type="match status" value="1"/>
</dbReference>
<dbReference type="PANTHER" id="PTHR47634">
    <property type="entry name" value="PROTEIN KINASE DOMAIN-CONTAINING PROTEIN-RELATED"/>
    <property type="match status" value="1"/>
</dbReference>
<proteinExistence type="predicted"/>
<dbReference type="EC" id="2.7.11.1" evidence="1"/>
<evidence type="ECO:0000256" key="4">
    <source>
        <dbReference type="ARBA" id="ARBA00022741"/>
    </source>
</evidence>
<evidence type="ECO:0000313" key="11">
    <source>
        <dbReference type="Proteomes" id="UP001590951"/>
    </source>
</evidence>
<evidence type="ECO:0000256" key="8">
    <source>
        <dbReference type="ARBA" id="ARBA00048679"/>
    </source>
</evidence>
<dbReference type="SUPFAM" id="SSF56112">
    <property type="entry name" value="Protein kinase-like (PK-like)"/>
    <property type="match status" value="1"/>
</dbReference>
<dbReference type="Gene3D" id="1.10.510.10">
    <property type="entry name" value="Transferase(Phosphotransferase) domain 1"/>
    <property type="match status" value="1"/>
</dbReference>
<evidence type="ECO:0000313" key="10">
    <source>
        <dbReference type="EMBL" id="KAL2054439.1"/>
    </source>
</evidence>
<keyword evidence="3" id="KW-0808">Transferase</keyword>
<dbReference type="Proteomes" id="UP001590951">
    <property type="component" value="Unassembled WGS sequence"/>
</dbReference>
<comment type="catalytic activity">
    <reaction evidence="7">
        <text>L-threonyl-[protein] + ATP = O-phospho-L-threonyl-[protein] + ADP + H(+)</text>
        <dbReference type="Rhea" id="RHEA:46608"/>
        <dbReference type="Rhea" id="RHEA-COMP:11060"/>
        <dbReference type="Rhea" id="RHEA-COMP:11605"/>
        <dbReference type="ChEBI" id="CHEBI:15378"/>
        <dbReference type="ChEBI" id="CHEBI:30013"/>
        <dbReference type="ChEBI" id="CHEBI:30616"/>
        <dbReference type="ChEBI" id="CHEBI:61977"/>
        <dbReference type="ChEBI" id="CHEBI:456216"/>
        <dbReference type="EC" id="2.7.11.1"/>
    </reaction>
</comment>
<sequence length="176" mass="20178">MLSLSLLKWRLLPSTRLPYSKPTLRSTWTRKQMTSEHYPKESVAKRTGALYCEVDAEPLERYRKGGYHPTHLGDTFKDGRYKIIHKLGWGGYATVWLARDFMLSRHVTIKILVSELWHSSQEVRILEHLSHGPASHPGKKHIIQLLDRFEHEGPNGTHPCLVFESLGPSVLSEAES</sequence>